<dbReference type="Proteomes" id="UP000694621">
    <property type="component" value="Unplaced"/>
</dbReference>
<dbReference type="EMBL" id="JAICCE010000011">
    <property type="protein sequence ID" value="KAG9271390.1"/>
    <property type="molecule type" value="Genomic_DNA"/>
</dbReference>
<evidence type="ECO:0000313" key="4">
    <source>
        <dbReference type="Ensembl" id="ENSAMXP00005056942.1"/>
    </source>
</evidence>
<organism evidence="4 5">
    <name type="scientific">Astyanax mexicanus</name>
    <name type="common">Blind cave fish</name>
    <name type="synonym">Astyanax fasciatus mexicanus</name>
    <dbReference type="NCBI Taxonomy" id="7994"/>
    <lineage>
        <taxon>Eukaryota</taxon>
        <taxon>Metazoa</taxon>
        <taxon>Chordata</taxon>
        <taxon>Craniata</taxon>
        <taxon>Vertebrata</taxon>
        <taxon>Euteleostomi</taxon>
        <taxon>Actinopterygii</taxon>
        <taxon>Neopterygii</taxon>
        <taxon>Teleostei</taxon>
        <taxon>Ostariophysi</taxon>
        <taxon>Characiformes</taxon>
        <taxon>Characoidei</taxon>
        <taxon>Acestrorhamphidae</taxon>
        <taxon>Acestrorhamphinae</taxon>
        <taxon>Astyanax</taxon>
    </lineage>
</organism>
<name>A0A8B9RNP8_ASTMX</name>
<dbReference type="PANTHER" id="PTHR43215:SF14">
    <property type="entry name" value="RADIAL SPOKE HEAD 1 HOMOLOG"/>
    <property type="match status" value="1"/>
</dbReference>
<dbReference type="Proteomes" id="UP000752171">
    <property type="component" value="Unassembled WGS sequence"/>
</dbReference>
<dbReference type="KEGG" id="amex:103045259"/>
<dbReference type="Ensembl" id="ENSAMXT00005061524.1">
    <property type="protein sequence ID" value="ENSAMXP00005056942.1"/>
    <property type="gene ID" value="ENSAMXG00005025222.1"/>
</dbReference>
<dbReference type="SMART" id="SM00698">
    <property type="entry name" value="MORN"/>
    <property type="match status" value="7"/>
</dbReference>
<dbReference type="GO" id="GO:0035082">
    <property type="term" value="P:axoneme assembly"/>
    <property type="evidence" value="ECO:0007669"/>
    <property type="project" value="TreeGrafter"/>
</dbReference>
<accession>A0A8B9RNP8</accession>
<evidence type="ECO:0000256" key="1">
    <source>
        <dbReference type="ARBA" id="ARBA00022737"/>
    </source>
</evidence>
<dbReference type="GO" id="GO:0005634">
    <property type="term" value="C:nucleus"/>
    <property type="evidence" value="ECO:0007669"/>
    <property type="project" value="TreeGrafter"/>
</dbReference>
<dbReference type="InterPro" id="IPR003409">
    <property type="entry name" value="MORN"/>
</dbReference>
<dbReference type="CTD" id="89765"/>
<dbReference type="GO" id="GO:0031514">
    <property type="term" value="C:motile cilium"/>
    <property type="evidence" value="ECO:0007669"/>
    <property type="project" value="TreeGrafter"/>
</dbReference>
<evidence type="ECO:0000313" key="3">
    <source>
        <dbReference type="EMBL" id="KAG9271390.1"/>
    </source>
</evidence>
<evidence type="ECO:0000256" key="2">
    <source>
        <dbReference type="SAM" id="MobiDB-lite"/>
    </source>
</evidence>
<dbReference type="PANTHER" id="PTHR43215">
    <property type="entry name" value="RADIAL SPOKE HEAD 1 HOMOLOG"/>
    <property type="match status" value="1"/>
</dbReference>
<reference evidence="4" key="2">
    <citation type="submission" date="2025-05" db="UniProtKB">
        <authorList>
            <consortium name="Ensembl"/>
        </authorList>
    </citation>
    <scope>IDENTIFICATION</scope>
</reference>
<feature type="region of interest" description="Disordered" evidence="2">
    <location>
        <begin position="1"/>
        <end position="48"/>
    </location>
</feature>
<proteinExistence type="predicted"/>
<keyword evidence="1" id="KW-0677">Repeat</keyword>
<evidence type="ECO:0000313" key="6">
    <source>
        <dbReference type="Proteomes" id="UP000752171"/>
    </source>
</evidence>
<dbReference type="OMA" id="DIYQGQY"/>
<dbReference type="SUPFAM" id="SSF82185">
    <property type="entry name" value="Histone H3 K4-specific methyltransferase SET7/9 N-terminal domain"/>
    <property type="match status" value="2"/>
</dbReference>
<dbReference type="GO" id="GO:0007286">
    <property type="term" value="P:spermatid development"/>
    <property type="evidence" value="ECO:0007669"/>
    <property type="project" value="TreeGrafter"/>
</dbReference>
<dbReference type="Gene3D" id="2.20.110.10">
    <property type="entry name" value="Histone H3 K4-specific methyltransferase SET7/9 N-terminal domain"/>
    <property type="match status" value="3"/>
</dbReference>
<protein>
    <submittedName>
        <fullName evidence="4">Radial spoke head component 1</fullName>
    </submittedName>
</protein>
<evidence type="ECO:0000313" key="5">
    <source>
        <dbReference type="Proteomes" id="UP000694621"/>
    </source>
</evidence>
<feature type="compositionally biased region" description="Basic and acidic residues" evidence="2">
    <location>
        <begin position="11"/>
        <end position="31"/>
    </location>
</feature>
<gene>
    <name evidence="3" type="ORF">AMEX_G14311</name>
</gene>
<reference evidence="3 6" key="1">
    <citation type="submission" date="2021-07" db="EMBL/GenBank/DDBJ databases">
        <authorList>
            <person name="Imarazene B."/>
            <person name="Zahm M."/>
            <person name="Klopp C."/>
            <person name="Cabau C."/>
            <person name="Beille S."/>
            <person name="Jouanno E."/>
            <person name="Castinel A."/>
            <person name="Lluch J."/>
            <person name="Gil L."/>
            <person name="Kuchtly C."/>
            <person name="Lopez Roques C."/>
            <person name="Donnadieu C."/>
            <person name="Parrinello H."/>
            <person name="Journot L."/>
            <person name="Du K."/>
            <person name="Schartl M."/>
            <person name="Retaux S."/>
            <person name="Guiguen Y."/>
        </authorList>
    </citation>
    <scope>NUCLEOTIDE SEQUENCE [LARGE SCALE GENOMIC DNA]</scope>
    <source>
        <strain evidence="3">Pach_M1</strain>
        <tissue evidence="3">Testis</tissue>
    </source>
</reference>
<dbReference type="AlphaFoldDB" id="A0A8B9RNP8"/>
<sequence>MSDSGSEILEDEQKSAGEYSGERNEAGERHGSGKAVLPNGDIYEGQYEHGKRSGKGTYIFRNRARYIGEYYLNLKHGQGIFYYPDGSKYEGFWVEDQRQGHGVYTYSNGDTYDGEWVQHQRHGQGVYTYHDTGLKYTGTWVKGKMESAGEFIHLSYRYQGNFFNNKPIGQGKYIYDNGFEQHGEYVQVEQEIGEAEEEQPVTDTILKWIPKM</sequence>
<dbReference type="Pfam" id="PF02493">
    <property type="entry name" value="MORN"/>
    <property type="match status" value="7"/>
</dbReference>